<sequence length="96" mass="10706">MFYLIITIMIVLFYIFAAPDHIKGTMNLVASVFILVALVVALVLGFLRILQLPTELWVGAGTVFLGIWAMRDIYYLDKPSRPKRAGRRSSGAGSLF</sequence>
<dbReference type="RefSeq" id="WP_212572386.1">
    <property type="nucleotide sequence ID" value="NZ_CP073084.1"/>
</dbReference>
<evidence type="ECO:0000313" key="3">
    <source>
        <dbReference type="Proteomes" id="UP000677616"/>
    </source>
</evidence>
<dbReference type="InterPro" id="IPR021506">
    <property type="entry name" value="DUF3165"/>
</dbReference>
<feature type="transmembrane region" description="Helical" evidence="1">
    <location>
        <begin position="56"/>
        <end position="74"/>
    </location>
</feature>
<organism evidence="2 3">
    <name type="scientific">Streptococcus oriscaviae</name>
    <dbReference type="NCBI Taxonomy" id="2781599"/>
    <lineage>
        <taxon>Bacteria</taxon>
        <taxon>Bacillati</taxon>
        <taxon>Bacillota</taxon>
        <taxon>Bacilli</taxon>
        <taxon>Lactobacillales</taxon>
        <taxon>Streptococcaceae</taxon>
        <taxon>Streptococcus</taxon>
    </lineage>
</organism>
<dbReference type="Pfam" id="PF11364">
    <property type="entry name" value="DUF3165"/>
    <property type="match status" value="1"/>
</dbReference>
<feature type="transmembrane region" description="Helical" evidence="1">
    <location>
        <begin position="29"/>
        <end position="50"/>
    </location>
</feature>
<dbReference type="Proteomes" id="UP000677616">
    <property type="component" value="Chromosome"/>
</dbReference>
<feature type="transmembrane region" description="Helical" evidence="1">
    <location>
        <begin position="6"/>
        <end position="22"/>
    </location>
</feature>
<evidence type="ECO:0000256" key="1">
    <source>
        <dbReference type="SAM" id="Phobius"/>
    </source>
</evidence>
<protein>
    <submittedName>
        <fullName evidence="2">DUF3165 family protein</fullName>
    </submittedName>
</protein>
<reference evidence="2 3" key="1">
    <citation type="submission" date="2021-04" db="EMBL/GenBank/DDBJ databases">
        <title>Complete genome sequence of a novel Streptococcus species.</title>
        <authorList>
            <person name="Teng J.L.L."/>
        </authorList>
    </citation>
    <scope>NUCLEOTIDE SEQUENCE [LARGE SCALE GENOMIC DNA]</scope>
    <source>
        <strain evidence="2 3">HKU75</strain>
    </source>
</reference>
<gene>
    <name evidence="2" type="ORF">INT76_03865</name>
</gene>
<keyword evidence="3" id="KW-1185">Reference proteome</keyword>
<accession>A0ABX7YMV5</accession>
<proteinExistence type="predicted"/>
<keyword evidence="1" id="KW-0472">Membrane</keyword>
<keyword evidence="1" id="KW-0812">Transmembrane</keyword>
<keyword evidence="1" id="KW-1133">Transmembrane helix</keyword>
<evidence type="ECO:0000313" key="2">
    <source>
        <dbReference type="EMBL" id="QUE55025.1"/>
    </source>
</evidence>
<name>A0ABX7YMV5_9STRE</name>
<dbReference type="EMBL" id="CP073084">
    <property type="protein sequence ID" value="QUE55025.1"/>
    <property type="molecule type" value="Genomic_DNA"/>
</dbReference>